<dbReference type="AlphaFoldDB" id="A0A937K2L0"/>
<gene>
    <name evidence="1" type="ORF">JL102_17380</name>
</gene>
<protein>
    <submittedName>
        <fullName evidence="1">Uncharacterized protein</fullName>
    </submittedName>
</protein>
<dbReference type="EMBL" id="JAESIY010000009">
    <property type="protein sequence ID" value="MBL3657927.1"/>
    <property type="molecule type" value="Genomic_DNA"/>
</dbReference>
<organism evidence="1 2">
    <name type="scientific">Fulvivirga sediminis</name>
    <dbReference type="NCBI Taxonomy" id="2803949"/>
    <lineage>
        <taxon>Bacteria</taxon>
        <taxon>Pseudomonadati</taxon>
        <taxon>Bacteroidota</taxon>
        <taxon>Cytophagia</taxon>
        <taxon>Cytophagales</taxon>
        <taxon>Fulvivirgaceae</taxon>
        <taxon>Fulvivirga</taxon>
    </lineage>
</organism>
<evidence type="ECO:0000313" key="1">
    <source>
        <dbReference type="EMBL" id="MBL3657927.1"/>
    </source>
</evidence>
<sequence>MEAENSMSKLLVNILKSKGLTDEHITALELSGVCSKDDFTMIGDYQTLMDVTGVDEEASQKVMSWALGASAPVATNGKESDGSSNTPIIVESSDVVKCVHCGAKQPKDYETGDLCISCGLQAEPVLSCHWCYSSGPGKFCRECGSEFLGASDYEIGLFLKKEGESKNSIVKLVKEMTAQEKEAIWAKIRKSR</sequence>
<keyword evidence="2" id="KW-1185">Reference proteome</keyword>
<dbReference type="Proteomes" id="UP000659388">
    <property type="component" value="Unassembled WGS sequence"/>
</dbReference>
<proteinExistence type="predicted"/>
<comment type="caution">
    <text evidence="1">The sequence shown here is derived from an EMBL/GenBank/DDBJ whole genome shotgun (WGS) entry which is preliminary data.</text>
</comment>
<reference evidence="1" key="1">
    <citation type="submission" date="2021-01" db="EMBL/GenBank/DDBJ databases">
        <title>Fulvivirga kasyanovii gen. nov., sp nov., a novel member of the phylum Bacteroidetes isolated from seawater in a mussel farm.</title>
        <authorList>
            <person name="Zhao L.-H."/>
            <person name="Wang Z.-J."/>
        </authorList>
    </citation>
    <scope>NUCLEOTIDE SEQUENCE</scope>
    <source>
        <strain evidence="1">2943</strain>
    </source>
</reference>
<name>A0A937K2L0_9BACT</name>
<dbReference type="RefSeq" id="WP_202245709.1">
    <property type="nucleotide sequence ID" value="NZ_JAESIY010000009.1"/>
</dbReference>
<evidence type="ECO:0000313" key="2">
    <source>
        <dbReference type="Proteomes" id="UP000659388"/>
    </source>
</evidence>
<accession>A0A937K2L0</accession>